<dbReference type="InterPro" id="IPR036116">
    <property type="entry name" value="FN3_sf"/>
</dbReference>
<dbReference type="Pfam" id="PF00041">
    <property type="entry name" value="fn3"/>
    <property type="match status" value="2"/>
</dbReference>
<evidence type="ECO:0000256" key="1">
    <source>
        <dbReference type="ARBA" id="ARBA00022737"/>
    </source>
</evidence>
<evidence type="ECO:0000259" key="4">
    <source>
        <dbReference type="PROSITE" id="PS51723"/>
    </source>
</evidence>
<evidence type="ECO:0000313" key="6">
    <source>
        <dbReference type="EMBL" id="MEQ2456010.1"/>
    </source>
</evidence>
<dbReference type="PROSITE" id="PS51723">
    <property type="entry name" value="PEPTIDASE_M60"/>
    <property type="match status" value="1"/>
</dbReference>
<dbReference type="EMBL" id="JBBMFT010000002">
    <property type="protein sequence ID" value="MEQ2456010.1"/>
    <property type="molecule type" value="Genomic_DNA"/>
</dbReference>
<dbReference type="RefSeq" id="WP_349139593.1">
    <property type="nucleotide sequence ID" value="NZ_JBBMFT010000002.1"/>
</dbReference>
<dbReference type="InterPro" id="IPR036439">
    <property type="entry name" value="Dockerin_dom_sf"/>
</dbReference>
<gene>
    <name evidence="6" type="ORF">WMO45_05695</name>
</gene>
<dbReference type="InterPro" id="IPR013783">
    <property type="entry name" value="Ig-like_fold"/>
</dbReference>
<dbReference type="Gene3D" id="1.10.390.30">
    <property type="entry name" value="Peptidase M60, enhancin-like domain 3"/>
    <property type="match status" value="1"/>
</dbReference>
<dbReference type="SUPFAM" id="SSF49265">
    <property type="entry name" value="Fibronectin type III"/>
    <property type="match status" value="1"/>
</dbReference>
<dbReference type="InterPro" id="IPR002105">
    <property type="entry name" value="Dockerin_1_rpt"/>
</dbReference>
<dbReference type="PANTHER" id="PTHR13817:SF73">
    <property type="entry name" value="FIBRONECTIN TYPE-III DOMAIN-CONTAINING PROTEIN"/>
    <property type="match status" value="1"/>
</dbReference>
<evidence type="ECO:0000259" key="5">
    <source>
        <dbReference type="PROSITE" id="PS51766"/>
    </source>
</evidence>
<feature type="domain" description="Dockerin" evidence="5">
    <location>
        <begin position="161"/>
        <end position="222"/>
    </location>
</feature>
<name>A0ABV1EPS8_9FIRM</name>
<dbReference type="PROSITE" id="PS51766">
    <property type="entry name" value="DOCKERIN"/>
    <property type="match status" value="1"/>
</dbReference>
<evidence type="ECO:0000313" key="7">
    <source>
        <dbReference type="Proteomes" id="UP001440599"/>
    </source>
</evidence>
<keyword evidence="2" id="KW-0732">Signal</keyword>
<dbReference type="InterPro" id="IPR050964">
    <property type="entry name" value="Striated_Muscle_Regulatory"/>
</dbReference>
<keyword evidence="1" id="KW-0677">Repeat</keyword>
<sequence length="1669" mass="181642">MNWYHRALSCLLVGSMGLSMLGGNAALAVEASAPEGNSQAEGEITATLRMDYPITAEGWQNSGATVTLLQDSKAVATADLTQSGTTQVDGQPGASGSVEVRMNQAGTDVAYVDVTFDALTAEEGANTYYLQFEGTGFADYTSPALTLDTYSKGLVLGTGDATFTQGDVNGDGRVDETDLEMLKTALSAGSPVYDFNGDGAMDISDLALVTLTSVAQGSAQVIDTTAIALRAVRMDEVDAAMSALEDAHVSVTGTAGDLFSGTSAVTFAATEETAQLSLPIPLEESGTTMEQIAIVSSAANPLDQGSLVVEYLENGETKTETISFDERVPDGVYPIWQRDDGRRTVVIDLGKRVPVKKVTIQVELRQDQPVVVEQIQFVQDVVPQEPTAESTRVTGLKAEAGKGSITLSWKEFPNITGYRIYYGTSADRLSSQVDTDQTSYTLTGFKDLVPYYFAVAPVSEAGGTRWEGRKSEIVSATPEPEQVPDKPDAVTVEEGDTLLTVTWKPGKYTQYCKVEYRLQGAESFQTLAGQYQNSAVITGLENDQTYEVRVYGVNTAGNGPVSLTALGTPKAAEVEVPELPTRNRLDNQTIIQKVEYSKENTQWELSKGELPGSVYDGDYRTSWIANSYHLSRAFTFTFDQAYEMDYLIYVPDLGREPGGQQRLYRSFFERFNVSINGQAVPQEQVSFEAAKDNQYFIIRFPKSQVSSITVEGSQWAGAGNISLSEIAFYQYDGLAEEIAALFANDSHTALAEGVDAEKVAALRAQAEDAQAYYVDRSVLLDELDNAQQLLDGRQSELTVVEGFQQRSAAADSATYGQSASALQPLGVSALSKQYVTLYVEGLQPGESLQLVQWQQYSETNATRASYTLQNGRNRIWLKEIGNSGSGERGGSLYVEYTGTHGSDLRIQIRDTSEQKNVVTRIPMLELTAEQWYGDEQACKELIRTYVQQLKSYVAGLSFVNEGAKRTNTRNVTEIGTPSVLLSLPANQVLEGLGGANADVEAMTDRLYDALQAWEELVFLSNKTQGILSADASLADSRYPMQTRQNIRFSRMFSGAFMFAAGSYVGIDYNETRGMVTGSSLSGLTGTEANNLYGWGIAHEIGHNMDKIGRAEITNNIYSLVAQTADRDGALLGQSRLETSGLYPDIFRKVAQGRPGEAGNVFVQLGMYWQLHLAYDGDGDVLSGSGPLDFYNAFFQAWKSGKYAGEGYTSDERIALIAGDVTGKDLSEFFTRWGMQLSQPVLAKLAEHDDEQRDIWYLSDESRRLRLSGGEQTVLQPSLEAQVDGERTITLTITVEDASKLQGYEILRNGTPIDFIVCNGNLTQSYTDTVGAANNMTFTYTVRAIDQLGYEAGSASAPAVRMSYDRTIDPELYEIQQDEAGNVLITVKGENSLSVGGIKLTGEQVPQQGSFLVLVSNNPAAQPLQEIGTVKPNGGWTVAKQGRFDRNESQSEGVFLNYFNKPGAQADDTRIWMYDARQIAISGLPAGMNPEDIQLLSYPGDNIAFTEDAAVGVLGEDYVYDTMDGQESIPAGTVIITGTYRGDPIYNSVHVLGRLQQMQPGSDAAPTIQEDVPLAGELLMLAEIPEDGQVSDISDGIFIFIPADQDLFRQVNEDDPDHPSANSAVLIELKAQLFRAEDIEGNGQRMTSDTLYISVPRYDSMPEIRFAKEN</sequence>
<dbReference type="InterPro" id="IPR018247">
    <property type="entry name" value="EF_Hand_1_Ca_BS"/>
</dbReference>
<dbReference type="Proteomes" id="UP001440599">
    <property type="component" value="Unassembled WGS sequence"/>
</dbReference>
<evidence type="ECO:0000256" key="2">
    <source>
        <dbReference type="SAM" id="SignalP"/>
    </source>
</evidence>
<dbReference type="SMART" id="SM00060">
    <property type="entry name" value="FN3"/>
    <property type="match status" value="2"/>
</dbReference>
<feature type="domain" description="Fibronectin type-III" evidence="3">
    <location>
        <begin position="382"/>
        <end position="481"/>
    </location>
</feature>
<dbReference type="InterPro" id="IPR042279">
    <property type="entry name" value="Pep_M60_3"/>
</dbReference>
<dbReference type="SUPFAM" id="SSF63446">
    <property type="entry name" value="Type I dockerin domain"/>
    <property type="match status" value="1"/>
</dbReference>
<protein>
    <submittedName>
        <fullName evidence="6">M60 family metallopeptidase</fullName>
    </submittedName>
</protein>
<accession>A0ABV1EPS8</accession>
<dbReference type="CDD" id="cd14254">
    <property type="entry name" value="Dockerin_II"/>
    <property type="match status" value="1"/>
</dbReference>
<feature type="chain" id="PRO_5046474720" evidence="2">
    <location>
        <begin position="26"/>
        <end position="1669"/>
    </location>
</feature>
<reference evidence="6 7" key="1">
    <citation type="submission" date="2024-03" db="EMBL/GenBank/DDBJ databases">
        <title>Human intestinal bacterial collection.</title>
        <authorList>
            <person name="Pauvert C."/>
            <person name="Hitch T.C.A."/>
            <person name="Clavel T."/>
        </authorList>
    </citation>
    <scope>NUCLEOTIDE SEQUENCE [LARGE SCALE GENOMIC DNA]</scope>
    <source>
        <strain evidence="6 7">CLA-AP-H34</strain>
    </source>
</reference>
<organism evidence="6 7">
    <name type="scientific">Flavonifractor hominis</name>
    <dbReference type="NCBI Taxonomy" id="3133178"/>
    <lineage>
        <taxon>Bacteria</taxon>
        <taxon>Bacillati</taxon>
        <taxon>Bacillota</taxon>
        <taxon>Clostridia</taxon>
        <taxon>Eubacteriales</taxon>
        <taxon>Oscillospiraceae</taxon>
        <taxon>Flavonifractor</taxon>
    </lineage>
</organism>
<dbReference type="PANTHER" id="PTHR13817">
    <property type="entry name" value="TITIN"/>
    <property type="match status" value="1"/>
</dbReference>
<keyword evidence="7" id="KW-1185">Reference proteome</keyword>
<dbReference type="SMART" id="SM01276">
    <property type="entry name" value="M60-like"/>
    <property type="match status" value="1"/>
</dbReference>
<dbReference type="PROSITE" id="PS00018">
    <property type="entry name" value="EF_HAND_1"/>
    <property type="match status" value="2"/>
</dbReference>
<dbReference type="InterPro" id="IPR003961">
    <property type="entry name" value="FN3_dom"/>
</dbReference>
<proteinExistence type="predicted"/>
<feature type="signal peptide" evidence="2">
    <location>
        <begin position="1"/>
        <end position="25"/>
    </location>
</feature>
<dbReference type="Gene3D" id="1.10.1330.10">
    <property type="entry name" value="Dockerin domain"/>
    <property type="match status" value="1"/>
</dbReference>
<feature type="domain" description="Peptidase M60" evidence="4">
    <location>
        <begin position="820"/>
        <end position="1175"/>
    </location>
</feature>
<dbReference type="Gene3D" id="2.60.120.260">
    <property type="entry name" value="Galactose-binding domain-like"/>
    <property type="match status" value="1"/>
</dbReference>
<dbReference type="InterPro" id="IPR031161">
    <property type="entry name" value="Peptidase_M60_dom"/>
</dbReference>
<dbReference type="Pfam" id="PF13402">
    <property type="entry name" value="Peptidase_M60"/>
    <property type="match status" value="1"/>
</dbReference>
<dbReference type="PROSITE" id="PS50853">
    <property type="entry name" value="FN3"/>
    <property type="match status" value="2"/>
</dbReference>
<dbReference type="Gene3D" id="2.60.40.10">
    <property type="entry name" value="Immunoglobulins"/>
    <property type="match status" value="3"/>
</dbReference>
<dbReference type="Pfam" id="PF00404">
    <property type="entry name" value="Dockerin_1"/>
    <property type="match status" value="1"/>
</dbReference>
<evidence type="ECO:0000259" key="3">
    <source>
        <dbReference type="PROSITE" id="PS50853"/>
    </source>
</evidence>
<dbReference type="Gene3D" id="3.40.390.80">
    <property type="entry name" value="Peptidase M60, enhancin-like domain 2"/>
    <property type="match status" value="1"/>
</dbReference>
<dbReference type="CDD" id="cd00063">
    <property type="entry name" value="FN3"/>
    <property type="match status" value="2"/>
</dbReference>
<dbReference type="InterPro" id="IPR016134">
    <property type="entry name" value="Dockerin_dom"/>
</dbReference>
<comment type="caution">
    <text evidence="6">The sequence shown here is derived from an EMBL/GenBank/DDBJ whole genome shotgun (WGS) entry which is preliminary data.</text>
</comment>
<feature type="domain" description="Fibronectin type-III" evidence="3">
    <location>
        <begin position="483"/>
        <end position="572"/>
    </location>
</feature>